<dbReference type="Proteomes" id="UP000197156">
    <property type="component" value="Chromosome"/>
</dbReference>
<keyword evidence="1" id="KW-0472">Membrane</keyword>
<sequence length="73" mass="8276">MNEELEVMKRAYRRVLMVGLGLLLVAFALMLVKPFGRQGSLVLAIVIFVVAFIPLEFARRIARRMAMLALRGE</sequence>
<dbReference type="AlphaFoldDB" id="A0A218P014"/>
<protein>
    <submittedName>
        <fullName evidence="2">Uncharacterized protein</fullName>
    </submittedName>
</protein>
<evidence type="ECO:0000256" key="1">
    <source>
        <dbReference type="SAM" id="Phobius"/>
    </source>
</evidence>
<dbReference type="EMBL" id="CP014854">
    <property type="protein sequence ID" value="ASI98262.1"/>
    <property type="molecule type" value="Genomic_DNA"/>
</dbReference>
<evidence type="ECO:0000313" key="2">
    <source>
        <dbReference type="EMBL" id="ASI98262.1"/>
    </source>
</evidence>
<keyword evidence="1" id="KW-0812">Transmembrane</keyword>
<reference evidence="2 3" key="1">
    <citation type="submission" date="2016-03" db="EMBL/GenBank/DDBJ databases">
        <title>Complete genome sequence of Thermococcus celer.</title>
        <authorList>
            <person name="Oger P.M."/>
        </authorList>
    </citation>
    <scope>NUCLEOTIDE SEQUENCE [LARGE SCALE GENOMIC DNA]</scope>
    <source>
        <strain evidence="2 3">Vu 13</strain>
    </source>
</reference>
<feature type="transmembrane region" description="Helical" evidence="1">
    <location>
        <begin position="38"/>
        <end position="58"/>
    </location>
</feature>
<keyword evidence="3" id="KW-1185">Reference proteome</keyword>
<dbReference type="KEGG" id="tce:A3L02_01100"/>
<organism evidence="2 3">
    <name type="scientific">Thermococcus celer Vu 13 = JCM 8558</name>
    <dbReference type="NCBI Taxonomy" id="1293037"/>
    <lineage>
        <taxon>Archaea</taxon>
        <taxon>Methanobacteriati</taxon>
        <taxon>Methanobacteriota</taxon>
        <taxon>Thermococci</taxon>
        <taxon>Thermococcales</taxon>
        <taxon>Thermococcaceae</taxon>
        <taxon>Thermococcus</taxon>
    </lineage>
</organism>
<proteinExistence type="predicted"/>
<feature type="transmembrane region" description="Helical" evidence="1">
    <location>
        <begin position="12"/>
        <end position="32"/>
    </location>
</feature>
<accession>A0A218P014</accession>
<gene>
    <name evidence="2" type="ORF">A3L02_01100</name>
</gene>
<evidence type="ECO:0000313" key="3">
    <source>
        <dbReference type="Proteomes" id="UP000197156"/>
    </source>
</evidence>
<keyword evidence="1" id="KW-1133">Transmembrane helix</keyword>
<name>A0A218P014_THECE</name>